<proteinExistence type="inferred from homology"/>
<keyword evidence="6" id="KW-1185">Reference proteome</keyword>
<name>A0A2R6NQT8_9APHY</name>
<accession>A0A2R6NQT8</accession>
<gene>
    <name evidence="5" type="ORF">PHLCEN_2v9394</name>
</gene>
<dbReference type="Gene3D" id="4.10.640.10">
    <property type="entry name" value="Ribosomal protein S18"/>
    <property type="match status" value="1"/>
</dbReference>
<comment type="similarity">
    <text evidence="1">Belongs to the bacterial ribosomal protein bS18 family.</text>
</comment>
<protein>
    <recommendedName>
        <fullName evidence="4">Small ribosomal subunit protein bS18m</fullName>
    </recommendedName>
</protein>
<dbReference type="STRING" id="98765.A0A2R6NQT8"/>
<dbReference type="GO" id="GO:0070181">
    <property type="term" value="F:small ribosomal subunit rRNA binding"/>
    <property type="evidence" value="ECO:0007669"/>
    <property type="project" value="TreeGrafter"/>
</dbReference>
<sequence length="224" mass="25710">MLPLTTILRPLFARQISPAVLSTSLRTPGARCISSSSPRNAEDDLELTAGQDLVNIIEETKLDTDILQAIADPSRKQWKEILLKSTPLSRTDLRFLFRHDQVLTPFVGREYPGSSSNLPRPPWQKAWKLGPDAKESRRRDLFHQLDINPLQEAMNSRLLSMYVSEMGKIHNRATTQLTWKNQRRLGKAIRRAKEMGIIPKFSRRFLEDGRIVEVSSQKPRNNRT</sequence>
<dbReference type="EMBL" id="MLYV02000940">
    <property type="protein sequence ID" value="PSR74980.1"/>
    <property type="molecule type" value="Genomic_DNA"/>
</dbReference>
<evidence type="ECO:0000256" key="1">
    <source>
        <dbReference type="ARBA" id="ARBA00005589"/>
    </source>
</evidence>
<dbReference type="OrthoDB" id="21463at2759"/>
<keyword evidence="2" id="KW-0689">Ribosomal protein</keyword>
<evidence type="ECO:0000256" key="3">
    <source>
        <dbReference type="ARBA" id="ARBA00023274"/>
    </source>
</evidence>
<dbReference type="InterPro" id="IPR001648">
    <property type="entry name" value="Ribosomal_bS18"/>
</dbReference>
<dbReference type="PRINTS" id="PR00974">
    <property type="entry name" value="RIBOSOMALS18"/>
</dbReference>
<dbReference type="GO" id="GO:0032543">
    <property type="term" value="P:mitochondrial translation"/>
    <property type="evidence" value="ECO:0007669"/>
    <property type="project" value="TreeGrafter"/>
</dbReference>
<keyword evidence="3" id="KW-0687">Ribonucleoprotein</keyword>
<evidence type="ECO:0000313" key="6">
    <source>
        <dbReference type="Proteomes" id="UP000186601"/>
    </source>
</evidence>
<comment type="caution">
    <text evidence="5">The sequence shown here is derived from an EMBL/GenBank/DDBJ whole genome shotgun (WGS) entry which is preliminary data.</text>
</comment>
<dbReference type="Proteomes" id="UP000186601">
    <property type="component" value="Unassembled WGS sequence"/>
</dbReference>
<dbReference type="GO" id="GO:0005763">
    <property type="term" value="C:mitochondrial small ribosomal subunit"/>
    <property type="evidence" value="ECO:0007669"/>
    <property type="project" value="TreeGrafter"/>
</dbReference>
<evidence type="ECO:0000313" key="5">
    <source>
        <dbReference type="EMBL" id="PSR74980.1"/>
    </source>
</evidence>
<dbReference type="InterPro" id="IPR036870">
    <property type="entry name" value="Ribosomal_bS18_sf"/>
</dbReference>
<evidence type="ECO:0000256" key="2">
    <source>
        <dbReference type="ARBA" id="ARBA00022980"/>
    </source>
</evidence>
<dbReference type="PANTHER" id="PTHR13479">
    <property type="entry name" value="30S RIBOSOMAL PROTEIN S18"/>
    <property type="match status" value="1"/>
</dbReference>
<dbReference type="Pfam" id="PF01084">
    <property type="entry name" value="Ribosomal_S18"/>
    <property type="match status" value="1"/>
</dbReference>
<evidence type="ECO:0000256" key="4">
    <source>
        <dbReference type="ARBA" id="ARBA00035264"/>
    </source>
</evidence>
<reference evidence="5 6" key="1">
    <citation type="submission" date="2018-02" db="EMBL/GenBank/DDBJ databases">
        <title>Genome sequence of the basidiomycete white-rot fungus Phlebia centrifuga.</title>
        <authorList>
            <person name="Granchi Z."/>
            <person name="Peng M."/>
            <person name="de Vries R.P."/>
            <person name="Hilden K."/>
            <person name="Makela M.R."/>
            <person name="Grigoriev I."/>
            <person name="Riley R."/>
        </authorList>
    </citation>
    <scope>NUCLEOTIDE SEQUENCE [LARGE SCALE GENOMIC DNA]</scope>
    <source>
        <strain evidence="5 6">FBCC195</strain>
    </source>
</reference>
<organism evidence="5 6">
    <name type="scientific">Hermanssonia centrifuga</name>
    <dbReference type="NCBI Taxonomy" id="98765"/>
    <lineage>
        <taxon>Eukaryota</taxon>
        <taxon>Fungi</taxon>
        <taxon>Dikarya</taxon>
        <taxon>Basidiomycota</taxon>
        <taxon>Agaricomycotina</taxon>
        <taxon>Agaricomycetes</taxon>
        <taxon>Polyporales</taxon>
        <taxon>Meruliaceae</taxon>
        <taxon>Hermanssonia</taxon>
    </lineage>
</organism>
<dbReference type="GO" id="GO:0003735">
    <property type="term" value="F:structural constituent of ribosome"/>
    <property type="evidence" value="ECO:0007669"/>
    <property type="project" value="InterPro"/>
</dbReference>
<dbReference type="PANTHER" id="PTHR13479:SF40">
    <property type="entry name" value="SMALL RIBOSOMAL SUBUNIT PROTEIN BS18M"/>
    <property type="match status" value="1"/>
</dbReference>
<dbReference type="SUPFAM" id="SSF46911">
    <property type="entry name" value="Ribosomal protein S18"/>
    <property type="match status" value="1"/>
</dbReference>
<dbReference type="AlphaFoldDB" id="A0A2R6NQT8"/>